<dbReference type="Proteomes" id="UP000663193">
    <property type="component" value="Chromosome 15"/>
</dbReference>
<name>A0A7U2I6C9_PHANO</name>
<sequence>MCLGFSRKLSRKRRNEKAPLIVQNSRIRYRDEQRLRSFLSGLFPDGNFKVKMKEDQWILYVPRRLTEVYFPKLNLENIH</sequence>
<protein>
    <submittedName>
        <fullName evidence="1">Uncharacterized protein</fullName>
    </submittedName>
</protein>
<gene>
    <name evidence="1" type="ORF">JI435_419550</name>
</gene>
<keyword evidence="2" id="KW-1185">Reference proteome</keyword>
<evidence type="ECO:0000313" key="1">
    <source>
        <dbReference type="EMBL" id="QRD03455.1"/>
    </source>
</evidence>
<organism evidence="1 2">
    <name type="scientific">Phaeosphaeria nodorum (strain SN15 / ATCC MYA-4574 / FGSC 10173)</name>
    <name type="common">Glume blotch fungus</name>
    <name type="synonym">Parastagonospora nodorum</name>
    <dbReference type="NCBI Taxonomy" id="321614"/>
    <lineage>
        <taxon>Eukaryota</taxon>
        <taxon>Fungi</taxon>
        <taxon>Dikarya</taxon>
        <taxon>Ascomycota</taxon>
        <taxon>Pezizomycotina</taxon>
        <taxon>Dothideomycetes</taxon>
        <taxon>Pleosporomycetidae</taxon>
        <taxon>Pleosporales</taxon>
        <taxon>Pleosporineae</taxon>
        <taxon>Phaeosphaeriaceae</taxon>
        <taxon>Parastagonospora</taxon>
    </lineage>
</organism>
<dbReference type="OrthoDB" id="3795806at2759"/>
<dbReference type="VEuPathDB" id="FungiDB:JI435_419550"/>
<reference evidence="2" key="1">
    <citation type="journal article" date="2021" name="BMC Genomics">
        <title>Chromosome-level genome assembly and manually-curated proteome of model necrotroph Parastagonospora nodorum Sn15 reveals a genome-wide trove of candidate effector homologs, and redundancy of virulence-related functions within an accessory chromosome.</title>
        <authorList>
            <person name="Bertazzoni S."/>
            <person name="Jones D.A.B."/>
            <person name="Phan H.T."/>
            <person name="Tan K.-C."/>
            <person name="Hane J.K."/>
        </authorList>
    </citation>
    <scope>NUCLEOTIDE SEQUENCE [LARGE SCALE GENOMIC DNA]</scope>
    <source>
        <strain evidence="2">SN15 / ATCC MYA-4574 / FGSC 10173)</strain>
    </source>
</reference>
<evidence type="ECO:0000313" key="2">
    <source>
        <dbReference type="Proteomes" id="UP000663193"/>
    </source>
</evidence>
<dbReference type="EMBL" id="CP069037">
    <property type="protein sequence ID" value="QRD03455.1"/>
    <property type="molecule type" value="Genomic_DNA"/>
</dbReference>
<accession>A0A7U2I6C9</accession>
<proteinExistence type="predicted"/>
<dbReference type="AlphaFoldDB" id="A0A7U2I6C9"/>